<dbReference type="PANTHER" id="PTHR31645:SF0">
    <property type="entry name" value="OLIGOPEPTIDE TRANSPORTER YGL114W-RELATED"/>
    <property type="match status" value="1"/>
</dbReference>
<evidence type="ECO:0000256" key="1">
    <source>
        <dbReference type="ARBA" id="ARBA00004141"/>
    </source>
</evidence>
<reference evidence="9 10" key="1">
    <citation type="submission" date="2018-05" db="EMBL/GenBank/DDBJ databases">
        <title>Whole genome sequencing for identification of molecular markers to develop diagnostic detection tools for the regulated plant pathogen Lachnellula willkommii.</title>
        <authorList>
            <person name="Giroux E."/>
            <person name="Bilodeau G."/>
        </authorList>
    </citation>
    <scope>NUCLEOTIDE SEQUENCE [LARGE SCALE GENOMIC DNA]</scope>
    <source>
        <strain evidence="9 10">CBS 625.97</strain>
    </source>
</reference>
<sequence length="693" mass="74043">MDASLNTRLPSVKDTLTLKTIVSAILLGAVVCLANMYFGLQAGMVNAMPMQSALLGFAFFRAVEPRLSKPLSPTETTLIEVIAGAIGLAPFTSGFTSFIPALEFLATKEENGPTRFSFSQLLLWSIATCGLGIVAGAPFRNLFILHERLRYPSATATGTLIGVLFKKEDIVSRARLSQTAQSPSEPWEAESDHEATAAGLEESQSPEVESEATNETSSDGQDLPLDDTDHVFMQNGNGPAITVLLYSLAGSAMFSLVSYFLPILRRVPIFGLTVAKGWLWAFDLSPAYVGYGIIIGPAINASILLGAIIGWGILSPVAKNKGWASGPVNDFDHGSRGWILWVGMGLILGDTLIGLGWITLKPLLPWSRRVIKAYLNRNERSSIDEHAEEVPLLLDSLIKSNLNDDDWPSKSVATNALVVWTGIGLSLLCLISLLVAFHEVVSAFASLATVVLIPFAGFISMRSLGETDNGASLAIGRLAQFMITLMVPNSSQKYTAANLLLGGAIESGASQAAQQMGGLRTAYMTKTAPRAVFYGQLIGSYIGALIATILYKIYTSVKKIPSEEFGVPDAHLYLVASRFIRRQGLPQGALNFALGAFFLGAAFSTLRILSSACWWRKYIPSGVAMAVGMYVVPAITLPRAIGGLLLVVGQTQFGVKNFTLICSATGLILGQGLFSLVGLLFDALHVSTVGPSH</sequence>
<feature type="transmembrane region" description="Helical" evidence="8">
    <location>
        <begin position="443"/>
        <end position="461"/>
    </location>
</feature>
<name>A0A7D8UIX6_9HELO</name>
<dbReference type="InterPro" id="IPR004813">
    <property type="entry name" value="OPT"/>
</dbReference>
<feature type="transmembrane region" description="Helical" evidence="8">
    <location>
        <begin position="81"/>
        <end position="102"/>
    </location>
</feature>
<feature type="transmembrane region" description="Helical" evidence="8">
    <location>
        <begin position="243"/>
        <end position="261"/>
    </location>
</feature>
<dbReference type="InterPro" id="IPR045035">
    <property type="entry name" value="YSL-like"/>
</dbReference>
<feature type="transmembrane region" description="Helical" evidence="8">
    <location>
        <begin position="660"/>
        <end position="681"/>
    </location>
</feature>
<feature type="transmembrane region" description="Helical" evidence="8">
    <location>
        <begin position="338"/>
        <end position="360"/>
    </location>
</feature>
<dbReference type="GO" id="GO:0035673">
    <property type="term" value="F:oligopeptide transmembrane transporter activity"/>
    <property type="evidence" value="ECO:0007669"/>
    <property type="project" value="InterPro"/>
</dbReference>
<keyword evidence="6 8" id="KW-0472">Membrane</keyword>
<keyword evidence="5 8" id="KW-1133">Transmembrane helix</keyword>
<feature type="transmembrane region" description="Helical" evidence="8">
    <location>
        <begin position="417"/>
        <end position="437"/>
    </location>
</feature>
<dbReference type="Pfam" id="PF03169">
    <property type="entry name" value="OPT"/>
    <property type="match status" value="1"/>
</dbReference>
<evidence type="ECO:0000313" key="10">
    <source>
        <dbReference type="Proteomes" id="UP000481288"/>
    </source>
</evidence>
<dbReference type="OrthoDB" id="5390157at2759"/>
<evidence type="ECO:0000256" key="4">
    <source>
        <dbReference type="ARBA" id="ARBA00022692"/>
    </source>
</evidence>
<evidence type="ECO:0000256" key="2">
    <source>
        <dbReference type="ARBA" id="ARBA00008807"/>
    </source>
</evidence>
<evidence type="ECO:0000256" key="5">
    <source>
        <dbReference type="ARBA" id="ARBA00022989"/>
    </source>
</evidence>
<evidence type="ECO:0000256" key="3">
    <source>
        <dbReference type="ARBA" id="ARBA00022448"/>
    </source>
</evidence>
<evidence type="ECO:0000256" key="8">
    <source>
        <dbReference type="SAM" id="Phobius"/>
    </source>
</evidence>
<feature type="transmembrane region" description="Helical" evidence="8">
    <location>
        <begin position="531"/>
        <end position="551"/>
    </location>
</feature>
<comment type="caution">
    <text evidence="9">The sequence shown here is derived from an EMBL/GenBank/DDBJ whole genome shotgun (WGS) entry which is preliminary data.</text>
</comment>
<comment type="similarity">
    <text evidence="2">Belongs to the oligopeptide OPT transporter family.</text>
</comment>
<evidence type="ECO:0000256" key="6">
    <source>
        <dbReference type="ARBA" id="ARBA00023136"/>
    </source>
</evidence>
<comment type="subcellular location">
    <subcellularLocation>
        <location evidence="1">Membrane</location>
        <topology evidence="1">Multi-pass membrane protein</topology>
    </subcellularLocation>
</comment>
<evidence type="ECO:0000256" key="7">
    <source>
        <dbReference type="SAM" id="MobiDB-lite"/>
    </source>
</evidence>
<feature type="transmembrane region" description="Helical" evidence="8">
    <location>
        <begin position="588"/>
        <end position="610"/>
    </location>
</feature>
<feature type="region of interest" description="Disordered" evidence="7">
    <location>
        <begin position="177"/>
        <end position="229"/>
    </location>
</feature>
<gene>
    <name evidence="9" type="primary">YGL114W_2</name>
    <name evidence="9" type="ORF">LCER1_G008781</name>
</gene>
<keyword evidence="3" id="KW-0813">Transport</keyword>
<feature type="compositionally biased region" description="Polar residues" evidence="7">
    <location>
        <begin position="202"/>
        <end position="220"/>
    </location>
</feature>
<dbReference type="AlphaFoldDB" id="A0A7D8UIX6"/>
<feature type="transmembrane region" description="Helical" evidence="8">
    <location>
        <begin position="298"/>
        <end position="318"/>
    </location>
</feature>
<feature type="transmembrane region" description="Helical" evidence="8">
    <location>
        <begin position="21"/>
        <end position="38"/>
    </location>
</feature>
<proteinExistence type="inferred from homology"/>
<dbReference type="EMBL" id="QGMG01001771">
    <property type="protein sequence ID" value="TVY44010.1"/>
    <property type="molecule type" value="Genomic_DNA"/>
</dbReference>
<protein>
    <submittedName>
        <fullName evidence="9">Putative oligopeptide transporter</fullName>
    </submittedName>
</protein>
<feature type="transmembrane region" description="Helical" evidence="8">
    <location>
        <begin position="122"/>
        <end position="143"/>
    </location>
</feature>
<dbReference type="NCBIfam" id="TIGR00728">
    <property type="entry name" value="OPT_sfam"/>
    <property type="match status" value="1"/>
</dbReference>
<accession>A0A7D8UIX6</accession>
<dbReference type="GO" id="GO:0000329">
    <property type="term" value="C:fungal-type vacuole membrane"/>
    <property type="evidence" value="ECO:0007669"/>
    <property type="project" value="TreeGrafter"/>
</dbReference>
<dbReference type="PANTHER" id="PTHR31645">
    <property type="entry name" value="OLIGOPEPTIDE TRANSPORTER YGL114W-RELATED"/>
    <property type="match status" value="1"/>
</dbReference>
<dbReference type="Proteomes" id="UP000481288">
    <property type="component" value="Unassembled WGS sequence"/>
</dbReference>
<feature type="transmembrane region" description="Helical" evidence="8">
    <location>
        <begin position="622"/>
        <end position="648"/>
    </location>
</feature>
<organism evidence="9 10">
    <name type="scientific">Lachnellula cervina</name>
    <dbReference type="NCBI Taxonomy" id="1316786"/>
    <lineage>
        <taxon>Eukaryota</taxon>
        <taxon>Fungi</taxon>
        <taxon>Dikarya</taxon>
        <taxon>Ascomycota</taxon>
        <taxon>Pezizomycotina</taxon>
        <taxon>Leotiomycetes</taxon>
        <taxon>Helotiales</taxon>
        <taxon>Lachnaceae</taxon>
        <taxon>Lachnellula</taxon>
    </lineage>
</organism>
<keyword evidence="4 8" id="KW-0812">Transmembrane</keyword>
<keyword evidence="10" id="KW-1185">Reference proteome</keyword>
<evidence type="ECO:0000313" key="9">
    <source>
        <dbReference type="EMBL" id="TVY44010.1"/>
    </source>
</evidence>